<sequence length="356" mass="41081">MMMMTMMRNNRSLLGLSKRIINSNHTKQITTRQFSSKNKDNNGGLSSNIINMINDIKNERKEEAESKSSIAEAHKFRMVERPDLLSISSFFRYPEGGVDEYANLSKGTAFLVRPPSSILSKPNNSLYCISCAHITHPFHFPNLYKEEQYSWIYSLGEKNIKVQLEYRDQKTGKLLHTIPLKPPFHLHPMLDLVLFKVNEEDFKKTNVPYETTIMDLEHYEFPKEGHEGKLYGYQLESENDNIMRPIESSYTLNFVESPERYYVKTKNVSPMGICGGPVINIENEVIGMIEGLTKIHQAIIDKQTDQNKKNQLTKLNNNTVFIPSQELNRFITKVDLSYNDKGDVTPNDLRNLLSNF</sequence>
<dbReference type="InParanoid" id="F1A275"/>
<dbReference type="OMA" id="YCISCAH"/>
<organism evidence="2 3">
    <name type="scientific">Dictyostelium purpureum</name>
    <name type="common">Slime mold</name>
    <dbReference type="NCBI Taxonomy" id="5786"/>
    <lineage>
        <taxon>Eukaryota</taxon>
        <taxon>Amoebozoa</taxon>
        <taxon>Evosea</taxon>
        <taxon>Eumycetozoa</taxon>
        <taxon>Dictyostelia</taxon>
        <taxon>Dictyosteliales</taxon>
        <taxon>Dictyosteliaceae</taxon>
        <taxon>Dictyostelium</taxon>
    </lineage>
</organism>
<gene>
    <name evidence="2" type="ORF">DICPUDRAFT_158683</name>
</gene>
<reference evidence="3" key="1">
    <citation type="journal article" date="2011" name="Genome Biol.">
        <title>Comparative genomics of the social amoebae Dictyostelium discoideum and Dictyostelium purpureum.</title>
        <authorList>
            <consortium name="US DOE Joint Genome Institute (JGI-PGF)"/>
            <person name="Sucgang R."/>
            <person name="Kuo A."/>
            <person name="Tian X."/>
            <person name="Salerno W."/>
            <person name="Parikh A."/>
            <person name="Feasley C.L."/>
            <person name="Dalin E."/>
            <person name="Tu H."/>
            <person name="Huang E."/>
            <person name="Barry K."/>
            <person name="Lindquist E."/>
            <person name="Shapiro H."/>
            <person name="Bruce D."/>
            <person name="Schmutz J."/>
            <person name="Salamov A."/>
            <person name="Fey P."/>
            <person name="Gaudet P."/>
            <person name="Anjard C."/>
            <person name="Babu M.M."/>
            <person name="Basu S."/>
            <person name="Bushmanova Y."/>
            <person name="van der Wel H."/>
            <person name="Katoh-Kurasawa M."/>
            <person name="Dinh C."/>
            <person name="Coutinho P.M."/>
            <person name="Saito T."/>
            <person name="Elias M."/>
            <person name="Schaap P."/>
            <person name="Kay R.R."/>
            <person name="Henrissat B."/>
            <person name="Eichinger L."/>
            <person name="Rivero F."/>
            <person name="Putnam N.H."/>
            <person name="West C.M."/>
            <person name="Loomis W.F."/>
            <person name="Chisholm R.L."/>
            <person name="Shaulsky G."/>
            <person name="Strassmann J.E."/>
            <person name="Queller D.C."/>
            <person name="Kuspa A."/>
            <person name="Grigoriev I.V."/>
        </authorList>
    </citation>
    <scope>NUCLEOTIDE SEQUENCE [LARGE SCALE GENOMIC DNA]</scope>
    <source>
        <strain evidence="3">QSDP1</strain>
    </source>
</reference>
<keyword evidence="3" id="KW-1185">Reference proteome</keyword>
<dbReference type="SUPFAM" id="SSF50494">
    <property type="entry name" value="Trypsin-like serine proteases"/>
    <property type="match status" value="1"/>
</dbReference>
<dbReference type="VEuPathDB" id="AmoebaDB:DICPUDRAFT_158683"/>
<proteinExistence type="predicted"/>
<dbReference type="InterPro" id="IPR009003">
    <property type="entry name" value="Peptidase_S1_PA"/>
</dbReference>
<accession>F1A275</accession>
<dbReference type="AlphaFoldDB" id="F1A275"/>
<dbReference type="GeneID" id="10505085"/>
<dbReference type="KEGG" id="dpp:DICPUDRAFT_158683"/>
<evidence type="ECO:0000256" key="1">
    <source>
        <dbReference type="SAM" id="MobiDB-lite"/>
    </source>
</evidence>
<dbReference type="Proteomes" id="UP000001064">
    <property type="component" value="Unassembled WGS sequence"/>
</dbReference>
<dbReference type="RefSeq" id="XP_003293771.1">
    <property type="nucleotide sequence ID" value="XM_003293723.1"/>
</dbReference>
<evidence type="ECO:0000313" key="2">
    <source>
        <dbReference type="EMBL" id="EGC29706.1"/>
    </source>
</evidence>
<name>F1A275_DICPU</name>
<evidence type="ECO:0000313" key="3">
    <source>
        <dbReference type="Proteomes" id="UP000001064"/>
    </source>
</evidence>
<protein>
    <submittedName>
        <fullName evidence="2">Uncharacterized protein</fullName>
    </submittedName>
</protein>
<dbReference type="EMBL" id="GL871401">
    <property type="protein sequence ID" value="EGC29706.1"/>
    <property type="molecule type" value="Genomic_DNA"/>
</dbReference>
<dbReference type="OrthoDB" id="269605at2759"/>
<feature type="region of interest" description="Disordered" evidence="1">
    <location>
        <begin position="26"/>
        <end position="46"/>
    </location>
</feature>
<dbReference type="eggNOG" id="ENOG502RCKF">
    <property type="taxonomic scope" value="Eukaryota"/>
</dbReference>